<sequence>MHEAWERARARYQAAALPEELAFAVAGAVRRGERQRKGRRALRRAAATALAGCACFALLLNVSPTFAGAVYQVPVLGQLARVITVKEYSINDRDHLIDVRLPALELAANTDLEQRVNTEIRTRIDQVLQEAEDRARETREAYVATGGAQSDFIPIIITVDYEIKCQNGQYLSFVLTKTETLASAYTEVYTYNIDLPAGREVSLRDLLGPNYKQLANQAIRAEIARREAEDPDNRYFHGEDGVEGFTSIADDQRFYLNGDGVPVVVFEKYEIAPGYMGEQEFEIIP</sequence>
<dbReference type="Gene3D" id="3.30.565.40">
    <property type="entry name" value="Fervidobacterium nodosum Rt17-B1 like"/>
    <property type="match status" value="1"/>
</dbReference>
<feature type="transmembrane region" description="Helical" evidence="1">
    <location>
        <begin position="41"/>
        <end position="60"/>
    </location>
</feature>
<keyword evidence="1" id="KW-0472">Membrane</keyword>
<dbReference type="EMBL" id="JACOPP010000003">
    <property type="protein sequence ID" value="MBC5732802.1"/>
    <property type="molecule type" value="Genomic_DNA"/>
</dbReference>
<dbReference type="Proteomes" id="UP000661435">
    <property type="component" value="Unassembled WGS sequence"/>
</dbReference>
<dbReference type="RefSeq" id="WP_186906701.1">
    <property type="nucleotide sequence ID" value="NZ_JACOPP010000003.1"/>
</dbReference>
<dbReference type="InterPro" id="IPR037126">
    <property type="entry name" value="PdaC/RsiV-like_sf"/>
</dbReference>
<protein>
    <submittedName>
        <fullName evidence="3">DUF3298 domain-containing protein</fullName>
    </submittedName>
</protein>
<dbReference type="AlphaFoldDB" id="A0A8J6IZS9"/>
<name>A0A8J6IZS9_9FIRM</name>
<accession>A0A8J6IZS9</accession>
<dbReference type="Gene3D" id="3.90.640.20">
    <property type="entry name" value="Heat-shock cognate protein, ATPase"/>
    <property type="match status" value="1"/>
</dbReference>
<evidence type="ECO:0000256" key="1">
    <source>
        <dbReference type="SAM" id="Phobius"/>
    </source>
</evidence>
<evidence type="ECO:0000313" key="4">
    <source>
        <dbReference type="Proteomes" id="UP000661435"/>
    </source>
</evidence>
<feature type="domain" description="DUF3298" evidence="2">
    <location>
        <begin position="205"/>
        <end position="283"/>
    </location>
</feature>
<dbReference type="InterPro" id="IPR021729">
    <property type="entry name" value="DUF3298"/>
</dbReference>
<reference evidence="3" key="1">
    <citation type="submission" date="2020-08" db="EMBL/GenBank/DDBJ databases">
        <title>Genome public.</title>
        <authorList>
            <person name="Liu C."/>
            <person name="Sun Q."/>
        </authorList>
    </citation>
    <scope>NUCLEOTIDE SEQUENCE</scope>
    <source>
        <strain evidence="3">NSJ-51</strain>
    </source>
</reference>
<keyword evidence="1" id="KW-1133">Transmembrane helix</keyword>
<proteinExistence type="predicted"/>
<evidence type="ECO:0000259" key="2">
    <source>
        <dbReference type="Pfam" id="PF11738"/>
    </source>
</evidence>
<dbReference type="Pfam" id="PF11738">
    <property type="entry name" value="DUF3298"/>
    <property type="match status" value="1"/>
</dbReference>
<evidence type="ECO:0000313" key="3">
    <source>
        <dbReference type="EMBL" id="MBC5732802.1"/>
    </source>
</evidence>
<keyword evidence="4" id="KW-1185">Reference proteome</keyword>
<organism evidence="3 4">
    <name type="scientific">Lawsonibacter hominis</name>
    <dbReference type="NCBI Taxonomy" id="2763053"/>
    <lineage>
        <taxon>Bacteria</taxon>
        <taxon>Bacillati</taxon>
        <taxon>Bacillota</taxon>
        <taxon>Clostridia</taxon>
        <taxon>Eubacteriales</taxon>
        <taxon>Oscillospiraceae</taxon>
        <taxon>Lawsonibacter</taxon>
    </lineage>
</organism>
<keyword evidence="1" id="KW-0812">Transmembrane</keyword>
<comment type="caution">
    <text evidence="3">The sequence shown here is derived from an EMBL/GenBank/DDBJ whole genome shotgun (WGS) entry which is preliminary data.</text>
</comment>
<gene>
    <name evidence="3" type="ORF">H8S57_03540</name>
</gene>